<evidence type="ECO:0000313" key="7">
    <source>
        <dbReference type="Proteomes" id="UP000711407"/>
    </source>
</evidence>
<gene>
    <name evidence="5 6" type="primary">fmt</name>
    <name evidence="6" type="ORF">K8V47_09740</name>
</gene>
<reference evidence="6" key="1">
    <citation type="journal article" date="2021" name="PeerJ">
        <title>Extensive microbial diversity within the chicken gut microbiome revealed by metagenomics and culture.</title>
        <authorList>
            <person name="Gilroy R."/>
            <person name="Ravi A."/>
            <person name="Getino M."/>
            <person name="Pursley I."/>
            <person name="Horton D.L."/>
            <person name="Alikhan N.F."/>
            <person name="Baker D."/>
            <person name="Gharbi K."/>
            <person name="Hall N."/>
            <person name="Watson M."/>
            <person name="Adriaenssens E.M."/>
            <person name="Foster-Nyarko E."/>
            <person name="Jarju S."/>
            <person name="Secka A."/>
            <person name="Antonio M."/>
            <person name="Oren A."/>
            <person name="Chaudhuri R.R."/>
            <person name="La Ragione R."/>
            <person name="Hildebrand F."/>
            <person name="Pallen M.J."/>
        </authorList>
    </citation>
    <scope>NUCLEOTIDE SEQUENCE</scope>
    <source>
        <strain evidence="6">4100</strain>
    </source>
</reference>
<evidence type="ECO:0000256" key="5">
    <source>
        <dbReference type="HAMAP-Rule" id="MF_00182"/>
    </source>
</evidence>
<dbReference type="PANTHER" id="PTHR11138">
    <property type="entry name" value="METHIONYL-TRNA FORMYLTRANSFERASE"/>
    <property type="match status" value="1"/>
</dbReference>
<dbReference type="Pfam" id="PF02911">
    <property type="entry name" value="Formyl_trans_C"/>
    <property type="match status" value="1"/>
</dbReference>
<comment type="function">
    <text evidence="5">Attaches a formyl group to the free amino group of methionyl-tRNA(fMet). The formyl group appears to play a dual role in the initiator identity of N-formylmethionyl-tRNA by promoting its recognition by IF2 and preventing the misappropriation of this tRNA by the elongation apparatus.</text>
</comment>
<dbReference type="InterPro" id="IPR005793">
    <property type="entry name" value="Formyl_trans_C"/>
</dbReference>
<organism evidence="6 7">
    <name type="scientific">Candidatus Amulumruptor caecigallinarius</name>
    <dbReference type="NCBI Taxonomy" id="2109911"/>
    <lineage>
        <taxon>Bacteria</taxon>
        <taxon>Pseudomonadati</taxon>
        <taxon>Bacteroidota</taxon>
        <taxon>Bacteroidia</taxon>
        <taxon>Bacteroidales</taxon>
        <taxon>Muribaculaceae</taxon>
        <taxon>Candidatus Amulumruptor</taxon>
    </lineage>
</organism>
<dbReference type="SUPFAM" id="SSF53328">
    <property type="entry name" value="Formyltransferase"/>
    <property type="match status" value="1"/>
</dbReference>
<name>A0A4Q0U971_9BACT</name>
<reference evidence="6" key="2">
    <citation type="submission" date="2021-09" db="EMBL/GenBank/DDBJ databases">
        <authorList>
            <person name="Gilroy R."/>
        </authorList>
    </citation>
    <scope>NUCLEOTIDE SEQUENCE</scope>
    <source>
        <strain evidence="6">4100</strain>
    </source>
</reference>
<sequence length="310" mass="33598">MPKKIVFFGTPEFAVPSLDALVSGGFDIAAVVTATDKPAGRGHAMTPSAVKKYALAHGIPVLQPEKLRDPEFVDTLRSIGADLFVVIAFRMMPEIVWAMPPLGTFNLHASLLPKYRGAAPINWAVINGETETGVTTFFLSHDIDTGDIIDRVAAPIYPTDCVGDVHDRLMELGARLTVATVHKIFDGTVTRQPQSALLAGIQPTPAPKIFRETCLIDWNRPAEEIHNLIRGLSPYPAAWAPLSLAGEEAKPIKIFSSEVTDLPSESTPGTVTIDGDRLLVDTATNRLSLLLIQPPGKRRMSTPDLLRGLR</sequence>
<dbReference type="AlphaFoldDB" id="A0A4Q0U971"/>
<dbReference type="InterPro" id="IPR036477">
    <property type="entry name" value="Formyl_transf_N_sf"/>
</dbReference>
<evidence type="ECO:0000313" key="6">
    <source>
        <dbReference type="EMBL" id="HJE40020.1"/>
    </source>
</evidence>
<dbReference type="Pfam" id="PF00551">
    <property type="entry name" value="Formyl_trans_N"/>
    <property type="match status" value="1"/>
</dbReference>
<dbReference type="InterPro" id="IPR041711">
    <property type="entry name" value="Met-tRNA-FMT_N"/>
</dbReference>
<dbReference type="InterPro" id="IPR005794">
    <property type="entry name" value="Fmt"/>
</dbReference>
<dbReference type="CDD" id="cd08646">
    <property type="entry name" value="FMT_core_Met-tRNA-FMT_N"/>
    <property type="match status" value="1"/>
</dbReference>
<comment type="catalytic activity">
    <reaction evidence="5">
        <text>L-methionyl-tRNA(fMet) + (6R)-10-formyltetrahydrofolate = N-formyl-L-methionyl-tRNA(fMet) + (6S)-5,6,7,8-tetrahydrofolate + H(+)</text>
        <dbReference type="Rhea" id="RHEA:24380"/>
        <dbReference type="Rhea" id="RHEA-COMP:9952"/>
        <dbReference type="Rhea" id="RHEA-COMP:9953"/>
        <dbReference type="ChEBI" id="CHEBI:15378"/>
        <dbReference type="ChEBI" id="CHEBI:57453"/>
        <dbReference type="ChEBI" id="CHEBI:78530"/>
        <dbReference type="ChEBI" id="CHEBI:78844"/>
        <dbReference type="ChEBI" id="CHEBI:195366"/>
        <dbReference type="EC" id="2.1.2.9"/>
    </reaction>
</comment>
<keyword evidence="4 5" id="KW-0648">Protein biosynthesis</keyword>
<dbReference type="HAMAP" id="MF_00182">
    <property type="entry name" value="Formyl_trans"/>
    <property type="match status" value="1"/>
</dbReference>
<feature type="binding site" evidence="5">
    <location>
        <begin position="110"/>
        <end position="113"/>
    </location>
    <ligand>
        <name>(6S)-5,6,7,8-tetrahydrofolate</name>
        <dbReference type="ChEBI" id="CHEBI:57453"/>
    </ligand>
</feature>
<comment type="similarity">
    <text evidence="1 5">Belongs to the Fmt family.</text>
</comment>
<evidence type="ECO:0000256" key="3">
    <source>
        <dbReference type="ARBA" id="ARBA00022679"/>
    </source>
</evidence>
<evidence type="ECO:0000256" key="4">
    <source>
        <dbReference type="ARBA" id="ARBA00022917"/>
    </source>
</evidence>
<dbReference type="Gene3D" id="3.40.50.12230">
    <property type="match status" value="1"/>
</dbReference>
<dbReference type="EMBL" id="DYXT01000051">
    <property type="protein sequence ID" value="HJE40020.1"/>
    <property type="molecule type" value="Genomic_DNA"/>
</dbReference>
<dbReference type="InterPro" id="IPR002376">
    <property type="entry name" value="Formyl_transf_N"/>
</dbReference>
<protein>
    <recommendedName>
        <fullName evidence="2 5">Methionyl-tRNA formyltransferase</fullName>
        <ecNumber evidence="2 5">2.1.2.9</ecNumber>
    </recommendedName>
</protein>
<proteinExistence type="inferred from homology"/>
<evidence type="ECO:0000256" key="2">
    <source>
        <dbReference type="ARBA" id="ARBA00012261"/>
    </source>
</evidence>
<dbReference type="GO" id="GO:0005829">
    <property type="term" value="C:cytosol"/>
    <property type="evidence" value="ECO:0007669"/>
    <property type="project" value="TreeGrafter"/>
</dbReference>
<dbReference type="Proteomes" id="UP000711407">
    <property type="component" value="Unassembled WGS sequence"/>
</dbReference>
<dbReference type="SUPFAM" id="SSF50486">
    <property type="entry name" value="FMT C-terminal domain-like"/>
    <property type="match status" value="1"/>
</dbReference>
<dbReference type="InterPro" id="IPR044135">
    <property type="entry name" value="Met-tRNA-FMT_C"/>
</dbReference>
<evidence type="ECO:0000256" key="1">
    <source>
        <dbReference type="ARBA" id="ARBA00010699"/>
    </source>
</evidence>
<dbReference type="PANTHER" id="PTHR11138:SF5">
    <property type="entry name" value="METHIONYL-TRNA FORMYLTRANSFERASE, MITOCHONDRIAL"/>
    <property type="match status" value="1"/>
</dbReference>
<dbReference type="NCBIfam" id="TIGR00460">
    <property type="entry name" value="fmt"/>
    <property type="match status" value="1"/>
</dbReference>
<accession>A0A4Q0U971</accession>
<keyword evidence="3 5" id="KW-0808">Transferase</keyword>
<comment type="caution">
    <text evidence="6">The sequence shown here is derived from an EMBL/GenBank/DDBJ whole genome shotgun (WGS) entry which is preliminary data.</text>
</comment>
<dbReference type="EC" id="2.1.2.9" evidence="2 5"/>
<dbReference type="CDD" id="cd08704">
    <property type="entry name" value="Met_tRNA_FMT_C"/>
    <property type="match status" value="1"/>
</dbReference>
<dbReference type="GO" id="GO:0004479">
    <property type="term" value="F:methionyl-tRNA formyltransferase activity"/>
    <property type="evidence" value="ECO:0007669"/>
    <property type="project" value="UniProtKB-UniRule"/>
</dbReference>
<dbReference type="InterPro" id="IPR011034">
    <property type="entry name" value="Formyl_transferase-like_C_sf"/>
</dbReference>